<feature type="binding site" evidence="8">
    <location>
        <begin position="192"/>
        <end position="195"/>
    </location>
    <ligand>
        <name>ATP</name>
        <dbReference type="ChEBI" id="CHEBI:30616"/>
    </ligand>
</feature>
<feature type="active site" description="Proton donor" evidence="8">
    <location>
        <position position="80"/>
    </location>
</feature>
<feature type="binding site" evidence="8">
    <location>
        <begin position="229"/>
        <end position="232"/>
    </location>
    <ligand>
        <name>ATP</name>
        <dbReference type="ChEBI" id="CHEBI:30616"/>
    </ligand>
</feature>
<dbReference type="NCBIfam" id="TIGR00125">
    <property type="entry name" value="cyt_tran_rel"/>
    <property type="match status" value="1"/>
</dbReference>
<comment type="catalytic activity">
    <reaction evidence="7 8">
        <text>(R)-pantoate + beta-alanine + ATP = (R)-pantothenate + AMP + diphosphate + H(+)</text>
        <dbReference type="Rhea" id="RHEA:10912"/>
        <dbReference type="ChEBI" id="CHEBI:15378"/>
        <dbReference type="ChEBI" id="CHEBI:15980"/>
        <dbReference type="ChEBI" id="CHEBI:29032"/>
        <dbReference type="ChEBI" id="CHEBI:30616"/>
        <dbReference type="ChEBI" id="CHEBI:33019"/>
        <dbReference type="ChEBI" id="CHEBI:57966"/>
        <dbReference type="ChEBI" id="CHEBI:456215"/>
        <dbReference type="EC" id="6.3.2.1"/>
    </reaction>
</comment>
<sequence>MRLSFINSCTLSININDKKQAKLQNFMQFATIVLILRRLKLSVLQVYQDKQAILDTVQKIKKNSQTVGLVPTMGALHEGHLSLIRKAEEHCDRVVISIFVNPTQFNNASDLEKYPRTLEEDIQLLEQNFNDLIIFTPTEKEIYGENIESEKFEFGPLAKQMEGKYRDGHFDGVGTILKRLFDVVQPDKAFFGEKDYQQLLIVKKLVELTQQEVEIIGCPISREENGLARSSRNKRLNAEEIDKASFIYKTLQEAKGQFGTDNALLLKEKIENSFKENQDFLELEYFEISEANTLEPISEFNKNTKYRAFVAAFANDVRLIDNIALN</sequence>
<keyword evidence="5 8" id="KW-0547">Nucleotide-binding</keyword>
<comment type="function">
    <text evidence="8">Catalyzes the condensation of pantoate with beta-alanine in an ATP-dependent reaction via a pantoyl-adenylate intermediate.</text>
</comment>
<evidence type="ECO:0000313" key="10">
    <source>
        <dbReference type="Proteomes" id="UP000615593"/>
    </source>
</evidence>
<dbReference type="InterPro" id="IPR004821">
    <property type="entry name" value="Cyt_trans-like"/>
</dbReference>
<feature type="binding site" evidence="8">
    <location>
        <position position="198"/>
    </location>
    <ligand>
        <name>(R)-pantoate</name>
        <dbReference type="ChEBI" id="CHEBI:15980"/>
    </ligand>
</feature>
<evidence type="ECO:0000256" key="6">
    <source>
        <dbReference type="ARBA" id="ARBA00022840"/>
    </source>
</evidence>
<dbReference type="InterPro" id="IPR042176">
    <property type="entry name" value="Pantoate_ligase_C"/>
</dbReference>
<keyword evidence="8" id="KW-0963">Cytoplasm</keyword>
<comment type="similarity">
    <text evidence="2 8">Belongs to the pantothenate synthetase family.</text>
</comment>
<dbReference type="EMBL" id="BMWY01000006">
    <property type="protein sequence ID" value="GGZ61173.1"/>
    <property type="molecule type" value="Genomic_DNA"/>
</dbReference>
<keyword evidence="6 8" id="KW-0067">ATP-binding</keyword>
<keyword evidence="4 8" id="KW-0566">Pantothenate biosynthesis</keyword>
<evidence type="ECO:0000313" key="9">
    <source>
        <dbReference type="EMBL" id="GGZ61173.1"/>
    </source>
</evidence>
<evidence type="ECO:0000256" key="5">
    <source>
        <dbReference type="ARBA" id="ARBA00022741"/>
    </source>
</evidence>
<reference evidence="10" key="1">
    <citation type="journal article" date="2019" name="Int. J. Syst. Evol. Microbiol.">
        <title>The Global Catalogue of Microorganisms (GCM) 10K type strain sequencing project: providing services to taxonomists for standard genome sequencing and annotation.</title>
        <authorList>
            <consortium name="The Broad Institute Genomics Platform"/>
            <consortium name="The Broad Institute Genome Sequencing Center for Infectious Disease"/>
            <person name="Wu L."/>
            <person name="Ma J."/>
        </authorList>
    </citation>
    <scope>NUCLEOTIDE SEQUENCE [LARGE SCALE GENOMIC DNA]</scope>
    <source>
        <strain evidence="10">KCTC 12708</strain>
    </source>
</reference>
<feature type="binding site" evidence="8">
    <location>
        <position position="104"/>
    </location>
    <ligand>
        <name>beta-alanine</name>
        <dbReference type="ChEBI" id="CHEBI:57966"/>
    </ligand>
</feature>
<dbReference type="Proteomes" id="UP000615593">
    <property type="component" value="Unassembled WGS sequence"/>
</dbReference>
<dbReference type="Pfam" id="PF02569">
    <property type="entry name" value="Pantoate_ligase"/>
    <property type="match status" value="1"/>
</dbReference>
<dbReference type="Gene3D" id="3.30.1300.10">
    <property type="entry name" value="Pantoate-beta-alanine ligase, C-terminal domain"/>
    <property type="match status" value="1"/>
</dbReference>
<proteinExistence type="inferred from homology"/>
<accession>A0ABQ3C0Y8</accession>
<dbReference type="Gene3D" id="3.40.50.620">
    <property type="entry name" value="HUPs"/>
    <property type="match status" value="1"/>
</dbReference>
<evidence type="ECO:0000256" key="1">
    <source>
        <dbReference type="ARBA" id="ARBA00004990"/>
    </source>
</evidence>
<keyword evidence="3 8" id="KW-0436">Ligase</keyword>
<gene>
    <name evidence="8 9" type="primary">panC</name>
    <name evidence="9" type="ORF">GCM10008088_23490</name>
</gene>
<dbReference type="PANTHER" id="PTHR21299">
    <property type="entry name" value="CYTIDYLATE KINASE/PANTOATE-BETA-ALANINE LIGASE"/>
    <property type="match status" value="1"/>
</dbReference>
<dbReference type="InterPro" id="IPR014729">
    <property type="entry name" value="Rossmann-like_a/b/a_fold"/>
</dbReference>
<dbReference type="SUPFAM" id="SSF52374">
    <property type="entry name" value="Nucleotidylyl transferase"/>
    <property type="match status" value="1"/>
</dbReference>
<keyword evidence="10" id="KW-1185">Reference proteome</keyword>
<comment type="pathway">
    <text evidence="1 8">Cofactor biosynthesis; (R)-pantothenate biosynthesis; (R)-pantothenate from (R)-pantoate and beta-alanine: step 1/1.</text>
</comment>
<name>A0ABQ3C0Y8_9FLAO</name>
<comment type="caution">
    <text evidence="9">The sequence shown here is derived from an EMBL/GenBank/DDBJ whole genome shotgun (WGS) entry which is preliminary data.</text>
</comment>
<evidence type="ECO:0000256" key="2">
    <source>
        <dbReference type="ARBA" id="ARBA00009256"/>
    </source>
</evidence>
<comment type="subunit">
    <text evidence="8">Homodimer.</text>
</comment>
<protein>
    <recommendedName>
        <fullName evidence="8">Pantothenate synthetase</fullName>
        <shortName evidence="8">PS</shortName>
        <ecNumber evidence="8">6.3.2.1</ecNumber>
    </recommendedName>
    <alternativeName>
        <fullName evidence="8">Pantoate--beta-alanine ligase</fullName>
    </alternativeName>
    <alternativeName>
        <fullName evidence="8">Pantoate-activating enzyme</fullName>
    </alternativeName>
</protein>
<dbReference type="PANTHER" id="PTHR21299:SF1">
    <property type="entry name" value="PANTOATE--BETA-ALANINE LIGASE"/>
    <property type="match status" value="1"/>
</dbReference>
<evidence type="ECO:0000256" key="4">
    <source>
        <dbReference type="ARBA" id="ARBA00022655"/>
    </source>
</evidence>
<evidence type="ECO:0000256" key="7">
    <source>
        <dbReference type="ARBA" id="ARBA00048258"/>
    </source>
</evidence>
<evidence type="ECO:0000256" key="8">
    <source>
        <dbReference type="HAMAP-Rule" id="MF_00158"/>
    </source>
</evidence>
<comment type="caution">
    <text evidence="8">Lacks conserved residue(s) required for the propagation of feature annotation.</text>
</comment>
<feature type="binding site" evidence="8">
    <location>
        <position position="104"/>
    </location>
    <ligand>
        <name>(R)-pantoate</name>
        <dbReference type="ChEBI" id="CHEBI:15980"/>
    </ligand>
</feature>
<organism evidence="9 10">
    <name type="scientific">Mesonia mobilis</name>
    <dbReference type="NCBI Taxonomy" id="369791"/>
    <lineage>
        <taxon>Bacteria</taxon>
        <taxon>Pseudomonadati</taxon>
        <taxon>Bacteroidota</taxon>
        <taxon>Flavobacteriia</taxon>
        <taxon>Flavobacteriales</taxon>
        <taxon>Flavobacteriaceae</taxon>
        <taxon>Mesonia</taxon>
    </lineage>
</organism>
<evidence type="ECO:0000256" key="3">
    <source>
        <dbReference type="ARBA" id="ARBA00022598"/>
    </source>
</evidence>
<dbReference type="InterPro" id="IPR003721">
    <property type="entry name" value="Pantoate_ligase"/>
</dbReference>
<dbReference type="NCBIfam" id="TIGR00018">
    <property type="entry name" value="panC"/>
    <property type="match status" value="1"/>
</dbReference>
<dbReference type="HAMAP" id="MF_00158">
    <property type="entry name" value="PanC"/>
    <property type="match status" value="1"/>
</dbReference>
<comment type="subcellular location">
    <subcellularLocation>
        <location evidence="8">Cytoplasm</location>
    </subcellularLocation>
</comment>
<dbReference type="EC" id="6.3.2.1" evidence="8"/>
<feature type="binding site" evidence="8">
    <location>
        <begin position="73"/>
        <end position="80"/>
    </location>
    <ligand>
        <name>ATP</name>
        <dbReference type="ChEBI" id="CHEBI:30616"/>
    </ligand>
</feature>
<comment type="miscellaneous">
    <text evidence="8">The reaction proceeds by a bi uni uni bi ping pong mechanism.</text>
</comment>